<keyword evidence="3 7" id="KW-0812">Transmembrane</keyword>
<feature type="transmembrane region" description="Helical" evidence="7">
    <location>
        <begin position="460"/>
        <end position="483"/>
    </location>
</feature>
<evidence type="ECO:0000313" key="9">
    <source>
        <dbReference type="EMBL" id="VUC31474.1"/>
    </source>
</evidence>
<organism evidence="9 10">
    <name type="scientific">Bionectria ochroleuca</name>
    <name type="common">Gliocladium roseum</name>
    <dbReference type="NCBI Taxonomy" id="29856"/>
    <lineage>
        <taxon>Eukaryota</taxon>
        <taxon>Fungi</taxon>
        <taxon>Dikarya</taxon>
        <taxon>Ascomycota</taxon>
        <taxon>Pezizomycotina</taxon>
        <taxon>Sordariomycetes</taxon>
        <taxon>Hypocreomycetidae</taxon>
        <taxon>Hypocreales</taxon>
        <taxon>Bionectriaceae</taxon>
        <taxon>Clonostachys</taxon>
    </lineage>
</organism>
<feature type="transmembrane region" description="Helical" evidence="7">
    <location>
        <begin position="291"/>
        <end position="311"/>
    </location>
</feature>
<dbReference type="SUPFAM" id="SSF103473">
    <property type="entry name" value="MFS general substrate transporter"/>
    <property type="match status" value="1"/>
</dbReference>
<sequence>MESSTTAVKEKMDDSTHVEDKYEVAMSDPESPSTSPEEGDDGKVTLKMKLAVLSLILMYEAYLFTLIMPAAVLTYIDAELGPDSRYPWIAITSWAISADLGTRWNLGAAIIVSIGGRISDITGRRWFLMFGAVSAAVGALVGATGQSINQMIVSGIIFGIGGGFQEMCFACAQELVPNKWRFQTLGVMILSNHLSSISPILGYVFIAYTKIGWRACYWWCFAWEAVTAIMLFFFYHPPTFETKHASDGKSKWQLAKEIDYVGLILFTAGCLLLLLALNWGGGQHPWNSSWVIAPIVVSFICFIALGFWEVYIPLSYPILPPHLFREWRRFTAFLVVCFVAGMLYYSMNVIWPRQSALMFIPQGGDPIIKGVYANMVSFGSMIAGWYCVSLMPWLKHEKWQLVACITIQTALVGSLSSIGLADKGQAIATVILVATVNLPPSPLSFGMVSLHLEDQTDIGIAVGLISTFRLIGGAVATAIYTSIQSSRFAQVLPGQIRSAAEESNFAGSVDELLVAARKNTLAAYQTVEGITDTTITAAQKAVLESNSQSYSMVYLIAIAFGCIAICSALSVKSIDPSQRSNKTAAKLENAGSDGKIIDGNLH</sequence>
<proteinExistence type="predicted"/>
<protein>
    <recommendedName>
        <fullName evidence="8">Major facilitator superfamily (MFS) profile domain-containing protein</fullName>
    </recommendedName>
</protein>
<accession>A0ABY6UN81</accession>
<evidence type="ECO:0000256" key="5">
    <source>
        <dbReference type="ARBA" id="ARBA00023136"/>
    </source>
</evidence>
<feature type="transmembrane region" description="Helical" evidence="7">
    <location>
        <begin position="332"/>
        <end position="351"/>
    </location>
</feature>
<dbReference type="InterPro" id="IPR020846">
    <property type="entry name" value="MFS_dom"/>
</dbReference>
<dbReference type="PROSITE" id="PS50850">
    <property type="entry name" value="MFS"/>
    <property type="match status" value="1"/>
</dbReference>
<feature type="domain" description="Major facilitator superfamily (MFS) profile" evidence="8">
    <location>
        <begin position="49"/>
        <end position="534"/>
    </location>
</feature>
<evidence type="ECO:0000256" key="3">
    <source>
        <dbReference type="ARBA" id="ARBA00022692"/>
    </source>
</evidence>
<evidence type="ECO:0000256" key="6">
    <source>
        <dbReference type="SAM" id="MobiDB-lite"/>
    </source>
</evidence>
<feature type="transmembrane region" description="Helical" evidence="7">
    <location>
        <begin position="215"/>
        <end position="237"/>
    </location>
</feature>
<evidence type="ECO:0000313" key="10">
    <source>
        <dbReference type="Proteomes" id="UP000766486"/>
    </source>
</evidence>
<dbReference type="Pfam" id="PF06609">
    <property type="entry name" value="TRI12"/>
    <property type="match status" value="1"/>
</dbReference>
<evidence type="ECO:0000256" key="2">
    <source>
        <dbReference type="ARBA" id="ARBA00022448"/>
    </source>
</evidence>
<evidence type="ECO:0000256" key="4">
    <source>
        <dbReference type="ARBA" id="ARBA00022989"/>
    </source>
</evidence>
<evidence type="ECO:0000259" key="8">
    <source>
        <dbReference type="PROSITE" id="PS50850"/>
    </source>
</evidence>
<name>A0ABY6UN81_BIOOC</name>
<dbReference type="Gene3D" id="1.20.1250.20">
    <property type="entry name" value="MFS general substrate transporter like domains"/>
    <property type="match status" value="1"/>
</dbReference>
<feature type="transmembrane region" description="Helical" evidence="7">
    <location>
        <begin position="552"/>
        <end position="571"/>
    </location>
</feature>
<dbReference type="InterPro" id="IPR036259">
    <property type="entry name" value="MFS_trans_sf"/>
</dbReference>
<reference evidence="9 10" key="1">
    <citation type="submission" date="2019-06" db="EMBL/GenBank/DDBJ databases">
        <authorList>
            <person name="Broberg M."/>
        </authorList>
    </citation>
    <scope>NUCLEOTIDE SEQUENCE [LARGE SCALE GENOMIC DNA]</scope>
</reference>
<dbReference type="InterPro" id="IPR010573">
    <property type="entry name" value="MFS_Str1/Tri12-like"/>
</dbReference>
<feature type="transmembrane region" description="Helical" evidence="7">
    <location>
        <begin position="371"/>
        <end position="394"/>
    </location>
</feature>
<feature type="transmembrane region" description="Helical" evidence="7">
    <location>
        <begin position="88"/>
        <end position="114"/>
    </location>
</feature>
<dbReference type="EMBL" id="CABFNS010000833">
    <property type="protein sequence ID" value="VUC31474.1"/>
    <property type="molecule type" value="Genomic_DNA"/>
</dbReference>
<dbReference type="Proteomes" id="UP000766486">
    <property type="component" value="Unassembled WGS sequence"/>
</dbReference>
<feature type="transmembrane region" description="Helical" evidence="7">
    <location>
        <begin position="126"/>
        <end position="145"/>
    </location>
</feature>
<keyword evidence="4 7" id="KW-1133">Transmembrane helix</keyword>
<feature type="transmembrane region" description="Helical" evidence="7">
    <location>
        <begin position="50"/>
        <end position="76"/>
    </location>
</feature>
<comment type="subcellular location">
    <subcellularLocation>
        <location evidence="1">Membrane</location>
        <topology evidence="1">Multi-pass membrane protein</topology>
    </subcellularLocation>
</comment>
<feature type="compositionally biased region" description="Low complexity" evidence="6">
    <location>
        <begin position="27"/>
        <end position="36"/>
    </location>
</feature>
<dbReference type="PANTHER" id="PTHR23501:SF109">
    <property type="entry name" value="MAJOR FACILITATOR SUPERFAMILY (MFS) PROFILE DOMAIN-CONTAINING PROTEIN-RELATED"/>
    <property type="match status" value="1"/>
</dbReference>
<feature type="transmembrane region" description="Helical" evidence="7">
    <location>
        <begin position="426"/>
        <end position="448"/>
    </location>
</feature>
<feature type="region of interest" description="Disordered" evidence="6">
    <location>
        <begin position="1"/>
        <end position="41"/>
    </location>
</feature>
<evidence type="ECO:0000256" key="7">
    <source>
        <dbReference type="SAM" id="Phobius"/>
    </source>
</evidence>
<comment type="caution">
    <text evidence="9">The sequence shown here is derived from an EMBL/GenBank/DDBJ whole genome shotgun (WGS) entry which is preliminary data.</text>
</comment>
<feature type="compositionally biased region" description="Basic and acidic residues" evidence="6">
    <location>
        <begin position="8"/>
        <end position="23"/>
    </location>
</feature>
<dbReference type="PANTHER" id="PTHR23501">
    <property type="entry name" value="MAJOR FACILITATOR SUPERFAMILY"/>
    <property type="match status" value="1"/>
</dbReference>
<gene>
    <name evidence="9" type="ORF">CLO192961_LOCUS305467</name>
</gene>
<feature type="transmembrane region" description="Helical" evidence="7">
    <location>
        <begin position="258"/>
        <end position="279"/>
    </location>
</feature>
<keyword evidence="2" id="KW-0813">Transport</keyword>
<feature type="transmembrane region" description="Helical" evidence="7">
    <location>
        <begin position="401"/>
        <end position="420"/>
    </location>
</feature>
<feature type="transmembrane region" description="Helical" evidence="7">
    <location>
        <begin position="184"/>
        <end position="209"/>
    </location>
</feature>
<keyword evidence="10" id="KW-1185">Reference proteome</keyword>
<keyword evidence="5 7" id="KW-0472">Membrane</keyword>
<evidence type="ECO:0000256" key="1">
    <source>
        <dbReference type="ARBA" id="ARBA00004141"/>
    </source>
</evidence>